<keyword evidence="3" id="KW-0813">Transport</keyword>
<name>A0ABU1UUK3_9GAMM</name>
<sequence>MDTQEKLSPLTTALHWVVALTLIALIGIGFYMSWYEVYPLYDWHKSFGVLIFAVILLRVWWRIKNGWPTSVREYPKLEHRLAQATHWVLIVGTVLMPISGMMYSGLGGYGIKVFGWVMVPGNKNAEGQTEPFHAGLSSLGQFTHEWLGYLLVAAIILHIAGALKHHLVDKDRTLLRMLGRKGH</sequence>
<keyword evidence="10" id="KW-0408">Iron</keyword>
<evidence type="ECO:0000256" key="9">
    <source>
        <dbReference type="ARBA" id="ARBA00022989"/>
    </source>
</evidence>
<gene>
    <name evidence="15" type="ORF">J2X05_000856</name>
</gene>
<feature type="domain" description="Cytochrome b561 bacterial/Ni-hydrogenase" evidence="14">
    <location>
        <begin position="8"/>
        <end position="179"/>
    </location>
</feature>
<dbReference type="Gene3D" id="1.20.950.20">
    <property type="entry name" value="Transmembrane di-heme cytochromes, Chain C"/>
    <property type="match status" value="1"/>
</dbReference>
<keyword evidence="6 13" id="KW-0812">Transmembrane</keyword>
<organism evidence="15 16">
    <name type="scientific">Cellvibrio fibrivorans</name>
    <dbReference type="NCBI Taxonomy" id="126350"/>
    <lineage>
        <taxon>Bacteria</taxon>
        <taxon>Pseudomonadati</taxon>
        <taxon>Pseudomonadota</taxon>
        <taxon>Gammaproteobacteria</taxon>
        <taxon>Cellvibrionales</taxon>
        <taxon>Cellvibrionaceae</taxon>
        <taxon>Cellvibrio</taxon>
    </lineage>
</organism>
<keyword evidence="9 13" id="KW-1133">Transmembrane helix</keyword>
<evidence type="ECO:0000256" key="10">
    <source>
        <dbReference type="ARBA" id="ARBA00023004"/>
    </source>
</evidence>
<accession>A0ABU1UUK3</accession>
<comment type="caution">
    <text evidence="15">The sequence shown here is derived from an EMBL/GenBank/DDBJ whole genome shotgun (WGS) entry which is preliminary data.</text>
</comment>
<evidence type="ECO:0000313" key="15">
    <source>
        <dbReference type="EMBL" id="MDR7088853.1"/>
    </source>
</evidence>
<keyword evidence="11 13" id="KW-0472">Membrane</keyword>
<keyword evidence="7" id="KW-0479">Metal-binding</keyword>
<feature type="transmembrane region" description="Helical" evidence="13">
    <location>
        <begin position="12"/>
        <end position="34"/>
    </location>
</feature>
<feature type="transmembrane region" description="Helical" evidence="13">
    <location>
        <begin position="146"/>
        <end position="167"/>
    </location>
</feature>
<keyword evidence="8" id="KW-0249">Electron transport</keyword>
<feature type="transmembrane region" description="Helical" evidence="13">
    <location>
        <begin position="84"/>
        <end position="106"/>
    </location>
</feature>
<keyword evidence="4" id="KW-1003">Cell membrane</keyword>
<evidence type="ECO:0000256" key="1">
    <source>
        <dbReference type="ARBA" id="ARBA00001970"/>
    </source>
</evidence>
<evidence type="ECO:0000256" key="13">
    <source>
        <dbReference type="SAM" id="Phobius"/>
    </source>
</evidence>
<dbReference type="InterPro" id="IPR052168">
    <property type="entry name" value="Cytochrome_b561_oxidase"/>
</dbReference>
<dbReference type="PANTHER" id="PTHR30529:SF7">
    <property type="entry name" value="CYTOCHROME B561 BACTERIAL_NI-HYDROGENASE DOMAIN-CONTAINING PROTEIN"/>
    <property type="match status" value="1"/>
</dbReference>
<comment type="similarity">
    <text evidence="12">Belongs to the cytochrome b561 family.</text>
</comment>
<dbReference type="InterPro" id="IPR016174">
    <property type="entry name" value="Di-haem_cyt_TM"/>
</dbReference>
<evidence type="ECO:0000313" key="16">
    <source>
        <dbReference type="Proteomes" id="UP001253595"/>
    </source>
</evidence>
<evidence type="ECO:0000256" key="3">
    <source>
        <dbReference type="ARBA" id="ARBA00022448"/>
    </source>
</evidence>
<dbReference type="PANTHER" id="PTHR30529">
    <property type="entry name" value="CYTOCHROME B561"/>
    <property type="match status" value="1"/>
</dbReference>
<dbReference type="Proteomes" id="UP001253595">
    <property type="component" value="Unassembled WGS sequence"/>
</dbReference>
<dbReference type="SUPFAM" id="SSF81342">
    <property type="entry name" value="Transmembrane di-heme cytochromes"/>
    <property type="match status" value="1"/>
</dbReference>
<evidence type="ECO:0000256" key="11">
    <source>
        <dbReference type="ARBA" id="ARBA00023136"/>
    </source>
</evidence>
<comment type="cofactor">
    <cofactor evidence="1">
        <name>heme b</name>
        <dbReference type="ChEBI" id="CHEBI:60344"/>
    </cofactor>
</comment>
<evidence type="ECO:0000256" key="4">
    <source>
        <dbReference type="ARBA" id="ARBA00022475"/>
    </source>
</evidence>
<protein>
    <submittedName>
        <fullName evidence="15">Cytochrome b561</fullName>
    </submittedName>
</protein>
<keyword evidence="5" id="KW-0349">Heme</keyword>
<feature type="transmembrane region" description="Helical" evidence="13">
    <location>
        <begin position="46"/>
        <end position="63"/>
    </location>
</feature>
<dbReference type="Pfam" id="PF01292">
    <property type="entry name" value="Ni_hydr_CYTB"/>
    <property type="match status" value="1"/>
</dbReference>
<reference evidence="15 16" key="1">
    <citation type="submission" date="2023-07" db="EMBL/GenBank/DDBJ databases">
        <title>Sorghum-associated microbial communities from plants grown in Nebraska, USA.</title>
        <authorList>
            <person name="Schachtman D."/>
        </authorList>
    </citation>
    <scope>NUCLEOTIDE SEQUENCE [LARGE SCALE GENOMIC DNA]</scope>
    <source>
        <strain evidence="15 16">BE190</strain>
    </source>
</reference>
<evidence type="ECO:0000256" key="8">
    <source>
        <dbReference type="ARBA" id="ARBA00022982"/>
    </source>
</evidence>
<proteinExistence type="inferred from homology"/>
<evidence type="ECO:0000256" key="6">
    <source>
        <dbReference type="ARBA" id="ARBA00022692"/>
    </source>
</evidence>
<dbReference type="InterPro" id="IPR011577">
    <property type="entry name" value="Cyt_b561_bac/Ni-Hgenase"/>
</dbReference>
<evidence type="ECO:0000256" key="5">
    <source>
        <dbReference type="ARBA" id="ARBA00022617"/>
    </source>
</evidence>
<evidence type="ECO:0000256" key="7">
    <source>
        <dbReference type="ARBA" id="ARBA00022723"/>
    </source>
</evidence>
<keyword evidence="16" id="KW-1185">Reference proteome</keyword>
<evidence type="ECO:0000256" key="2">
    <source>
        <dbReference type="ARBA" id="ARBA00004651"/>
    </source>
</evidence>
<evidence type="ECO:0000256" key="12">
    <source>
        <dbReference type="ARBA" id="ARBA00037975"/>
    </source>
</evidence>
<evidence type="ECO:0000259" key="14">
    <source>
        <dbReference type="Pfam" id="PF01292"/>
    </source>
</evidence>
<comment type="subcellular location">
    <subcellularLocation>
        <location evidence="2">Cell membrane</location>
        <topology evidence="2">Multi-pass membrane protein</topology>
    </subcellularLocation>
</comment>
<dbReference type="EMBL" id="JAVDVX010000001">
    <property type="protein sequence ID" value="MDR7088853.1"/>
    <property type="molecule type" value="Genomic_DNA"/>
</dbReference>
<dbReference type="RefSeq" id="WP_310069042.1">
    <property type="nucleotide sequence ID" value="NZ_JAVDVX010000001.1"/>
</dbReference>